<dbReference type="PROSITE" id="PS50011">
    <property type="entry name" value="PROTEIN_KINASE_DOM"/>
    <property type="match status" value="1"/>
</dbReference>
<organism evidence="2 3">
    <name type="scientific">Akanthomyces muscarius</name>
    <name type="common">Entomopathogenic fungus</name>
    <name type="synonym">Lecanicillium muscarium</name>
    <dbReference type="NCBI Taxonomy" id="2231603"/>
    <lineage>
        <taxon>Eukaryota</taxon>
        <taxon>Fungi</taxon>
        <taxon>Dikarya</taxon>
        <taxon>Ascomycota</taxon>
        <taxon>Pezizomycotina</taxon>
        <taxon>Sordariomycetes</taxon>
        <taxon>Hypocreomycetidae</taxon>
        <taxon>Hypocreales</taxon>
        <taxon>Cordycipitaceae</taxon>
        <taxon>Akanthomyces</taxon>
    </lineage>
</organism>
<evidence type="ECO:0000313" key="2">
    <source>
        <dbReference type="EMBL" id="KAJ4147485.1"/>
    </source>
</evidence>
<dbReference type="Gene3D" id="1.10.510.10">
    <property type="entry name" value="Transferase(Phosphotransferase) domain 1"/>
    <property type="match status" value="1"/>
</dbReference>
<comment type="caution">
    <text evidence="2">The sequence shown here is derived from an EMBL/GenBank/DDBJ whole genome shotgun (WGS) entry which is preliminary data.</text>
</comment>
<dbReference type="EMBL" id="JAJHUN010000010">
    <property type="protein sequence ID" value="KAJ4147485.1"/>
    <property type="molecule type" value="Genomic_DNA"/>
</dbReference>
<name>A0A9W8Q7H0_AKAMU</name>
<dbReference type="SUPFAM" id="SSF56112">
    <property type="entry name" value="Protein kinase-like (PK-like)"/>
    <property type="match status" value="1"/>
</dbReference>
<feature type="domain" description="Protein kinase" evidence="1">
    <location>
        <begin position="113"/>
        <end position="306"/>
    </location>
</feature>
<dbReference type="GeneID" id="80889157"/>
<gene>
    <name evidence="2" type="ORF">LMH87_001998</name>
</gene>
<proteinExistence type="predicted"/>
<dbReference type="InterPro" id="IPR011009">
    <property type="entry name" value="Kinase-like_dom_sf"/>
</dbReference>
<evidence type="ECO:0000313" key="3">
    <source>
        <dbReference type="Proteomes" id="UP001144673"/>
    </source>
</evidence>
<dbReference type="KEGG" id="amus:LMH87_001998"/>
<protein>
    <recommendedName>
        <fullName evidence="1">Protein kinase domain-containing protein</fullName>
    </recommendedName>
</protein>
<dbReference type="RefSeq" id="XP_056050426.1">
    <property type="nucleotide sequence ID" value="XM_056193382.1"/>
</dbReference>
<reference evidence="2" key="1">
    <citation type="journal article" date="2023" name="Access Microbiol">
        <title>De-novo genome assembly for Akanthomyces muscarius, a biocontrol agent of insect agricultural pests.</title>
        <authorList>
            <person name="Erdos Z."/>
            <person name="Studholme D.J."/>
            <person name="Raymond B."/>
            <person name="Sharma M."/>
        </authorList>
    </citation>
    <scope>NUCLEOTIDE SEQUENCE</scope>
    <source>
        <strain evidence="2">Ve6</strain>
    </source>
</reference>
<dbReference type="InterPro" id="IPR000719">
    <property type="entry name" value="Prot_kinase_dom"/>
</dbReference>
<dbReference type="GO" id="GO:0005524">
    <property type="term" value="F:ATP binding"/>
    <property type="evidence" value="ECO:0007669"/>
    <property type="project" value="InterPro"/>
</dbReference>
<accession>A0A9W8Q7H0</accession>
<sequence>MLTDSQRDRYFVSSGDIIPGRKTTWHIVDWDQRRTFGVTVEQYRFDEELAVEYLHNHIDQIDADVCHLFITPDGQLLRTSASPEDDVECCVEYFPVADHHLAPRVSTICRSQLEELDRLGANVDLVCYRENGASEPKQVAFKYYFVSQFQDRLWDEMYLWMRLPKHPNIVTFDRVVTDELEGRVVGFTSRFIKGDTLEKNTSRPFKLKHLRQLMDVVDELNLKYRIAHQDLARRNLLLDAETDSIMLFDFDNSAAIGQICYREDRDDVKGLIFTVYEIITEDMSLRSVPFDEQNMHDIIALKDRPK</sequence>
<dbReference type="AlphaFoldDB" id="A0A9W8Q7H0"/>
<evidence type="ECO:0000259" key="1">
    <source>
        <dbReference type="PROSITE" id="PS50011"/>
    </source>
</evidence>
<dbReference type="GO" id="GO:0004672">
    <property type="term" value="F:protein kinase activity"/>
    <property type="evidence" value="ECO:0007669"/>
    <property type="project" value="InterPro"/>
</dbReference>
<keyword evidence="3" id="KW-1185">Reference proteome</keyword>
<dbReference type="Proteomes" id="UP001144673">
    <property type="component" value="Chromosome 3"/>
</dbReference>